<name>A0A1R0YA91_9BACL</name>
<dbReference type="RefSeq" id="WP_076116688.1">
    <property type="nucleotide sequence ID" value="NZ_MPTC01000001.1"/>
</dbReference>
<dbReference type="AlphaFoldDB" id="A0A1R0YA91"/>
<accession>A0A1R0YA91</accession>
<protein>
    <submittedName>
        <fullName evidence="2">Uncharacterized protein</fullName>
    </submittedName>
</protein>
<dbReference type="Proteomes" id="UP000187439">
    <property type="component" value="Unassembled WGS sequence"/>
</dbReference>
<evidence type="ECO:0000313" key="2">
    <source>
        <dbReference type="EMBL" id="OMD44325.1"/>
    </source>
</evidence>
<sequence>MSERLEMRLEVVPGLVKAAWAVLPGKVTGGSRSKGESNTGAPAQEQQANQPLSLKVPVWHASRRKEILRSLALSPGEVFALLQGRLTGELAELELLPTDRELEQALFEGDEVEYKAETLRLIKERLAEEPLLALSLRGFTKGELLDGIFALWAEGDISSDEAETEEEEVSVSDLSTELARLERKGPAISSGEWLAEAAAEGSLHQPGPQFHEIAARPFPSPVVVAEVTEDWGTLLPQTPKAIEGLTLIMQRVAEASARRANKGLIKK</sequence>
<organism evidence="2 3">
    <name type="scientific">Paenibacillus odorifer</name>
    <dbReference type="NCBI Taxonomy" id="189426"/>
    <lineage>
        <taxon>Bacteria</taxon>
        <taxon>Bacillati</taxon>
        <taxon>Bacillota</taxon>
        <taxon>Bacilli</taxon>
        <taxon>Bacillales</taxon>
        <taxon>Paenibacillaceae</taxon>
        <taxon>Paenibacillus</taxon>
    </lineage>
</organism>
<evidence type="ECO:0000256" key="1">
    <source>
        <dbReference type="SAM" id="MobiDB-lite"/>
    </source>
</evidence>
<gene>
    <name evidence="2" type="ORF">BSK52_02000</name>
</gene>
<dbReference type="OrthoDB" id="2605079at2"/>
<comment type="caution">
    <text evidence="2">The sequence shown here is derived from an EMBL/GenBank/DDBJ whole genome shotgun (WGS) entry which is preliminary data.</text>
</comment>
<evidence type="ECO:0000313" key="3">
    <source>
        <dbReference type="Proteomes" id="UP000187439"/>
    </source>
</evidence>
<feature type="compositionally biased region" description="Polar residues" evidence="1">
    <location>
        <begin position="36"/>
        <end position="51"/>
    </location>
</feature>
<reference evidence="2 3" key="1">
    <citation type="submission" date="2016-10" db="EMBL/GenBank/DDBJ databases">
        <title>Paenibacillus species isolates.</title>
        <authorList>
            <person name="Beno S.M."/>
        </authorList>
    </citation>
    <scope>NUCLEOTIDE SEQUENCE [LARGE SCALE GENOMIC DNA]</scope>
    <source>
        <strain evidence="2 3">FSL H7-0710</strain>
    </source>
</reference>
<dbReference type="EMBL" id="MPTC01000001">
    <property type="protein sequence ID" value="OMD44325.1"/>
    <property type="molecule type" value="Genomic_DNA"/>
</dbReference>
<proteinExistence type="predicted"/>
<feature type="region of interest" description="Disordered" evidence="1">
    <location>
        <begin position="28"/>
        <end position="51"/>
    </location>
</feature>